<dbReference type="SUPFAM" id="SSF52047">
    <property type="entry name" value="RNI-like"/>
    <property type="match status" value="1"/>
</dbReference>
<dbReference type="EMBL" id="JGDM01000116">
    <property type="protein sequence ID" value="EXZ42258.1"/>
    <property type="molecule type" value="Genomic_DNA"/>
</dbReference>
<sequence length="480" mass="53640">MKRNNLHVGLMAFAMLLIGASCSDDDNTLSYSTGAVQNTELKTILVQRGYTFNEDGNLLLDDLANNTTTLDLSGTQISTDALAELSMFPNLTDVDLSDNGYGPAFDFAKLPEQITGIDLTGNEIYDYDNLVSVVVEENGDETVTNLHEITKLYLPETAKENIEDLVRFYRQNKEAITAGTIDMKMTDVDGNLQTYTTLRDVPDANLLTYLQTNFADLFNGDQIDLSKHLGLDQKTKELLVAPADNVTNFEGIQFLVENPYWEGAKISLYSAGEESIASMPNIKVGKFITQVILQNIEVEDIDLSNATDLRSAWVQNNPALQKLDLSYSTIWGQGDKETEGNGTYGSSLMVLGCPILKEIKLPEKNELKAYRIDIECLDALETFDMSNVKMVAELSIGDLNKDFNLVYPELTIFYSEDGYAGTYFACSENTFYRESTQAFLKANYTDIDPDDTVRRLGYTSSLSYDKNKGCRWRTLLNKQK</sequence>
<dbReference type="PROSITE" id="PS51257">
    <property type="entry name" value="PROKAR_LIPOPROTEIN"/>
    <property type="match status" value="1"/>
</dbReference>
<dbReference type="Gene3D" id="3.80.10.10">
    <property type="entry name" value="Ribonuclease Inhibitor"/>
    <property type="match status" value="1"/>
</dbReference>
<dbReference type="InterPro" id="IPR032675">
    <property type="entry name" value="LRR_dom_sf"/>
</dbReference>
<accession>A0A015YDK2</accession>
<protein>
    <submittedName>
        <fullName evidence="2">Leucine Rich repeat family protein</fullName>
    </submittedName>
</protein>
<dbReference type="PATRIC" id="fig|1339280.3.peg.4422"/>
<evidence type="ECO:0000256" key="1">
    <source>
        <dbReference type="SAM" id="SignalP"/>
    </source>
</evidence>
<name>A0A015YDK2_BACFG</name>
<feature type="chain" id="PRO_5001479968" evidence="1">
    <location>
        <begin position="24"/>
        <end position="480"/>
    </location>
</feature>
<feature type="signal peptide" evidence="1">
    <location>
        <begin position="1"/>
        <end position="23"/>
    </location>
</feature>
<gene>
    <name evidence="2" type="ORF">M076_4630</name>
</gene>
<evidence type="ECO:0000313" key="2">
    <source>
        <dbReference type="EMBL" id="EXZ42258.1"/>
    </source>
</evidence>
<comment type="caution">
    <text evidence="2">The sequence shown here is derived from an EMBL/GenBank/DDBJ whole genome shotgun (WGS) entry which is preliminary data.</text>
</comment>
<reference evidence="2 3" key="1">
    <citation type="submission" date="2014-02" db="EMBL/GenBank/DDBJ databases">
        <authorList>
            <person name="Sears C."/>
            <person name="Carroll K."/>
            <person name="Sack B.R."/>
            <person name="Qadri F."/>
            <person name="Myers L.L."/>
            <person name="Chung G.-T."/>
            <person name="Escheverria P."/>
            <person name="Fraser C.M."/>
            <person name="Sadzewicz L."/>
            <person name="Shefchek K.A."/>
            <person name="Tallon L."/>
            <person name="Das S.P."/>
            <person name="Daugherty S."/>
            <person name="Mongodin E.F."/>
        </authorList>
    </citation>
    <scope>NUCLEOTIDE SEQUENCE [LARGE SCALE GENOMIC DNA]</scope>
    <source>
        <strain evidence="2 3">2-F-2 #4</strain>
    </source>
</reference>
<proteinExistence type="predicted"/>
<keyword evidence="1" id="KW-0732">Signal</keyword>
<dbReference type="Proteomes" id="UP000022272">
    <property type="component" value="Unassembled WGS sequence"/>
</dbReference>
<dbReference type="AlphaFoldDB" id="A0A015YDK2"/>
<dbReference type="RefSeq" id="WP_007569382.1">
    <property type="nucleotide sequence ID" value="NZ_JGDM01000116.1"/>
</dbReference>
<organism evidence="2 3">
    <name type="scientific">Bacteroides fragilis str. 2-F-2 #4</name>
    <dbReference type="NCBI Taxonomy" id="1339280"/>
    <lineage>
        <taxon>Bacteria</taxon>
        <taxon>Pseudomonadati</taxon>
        <taxon>Bacteroidota</taxon>
        <taxon>Bacteroidia</taxon>
        <taxon>Bacteroidales</taxon>
        <taxon>Bacteroidaceae</taxon>
        <taxon>Bacteroides</taxon>
    </lineage>
</organism>
<evidence type="ECO:0000313" key="3">
    <source>
        <dbReference type="Proteomes" id="UP000022272"/>
    </source>
</evidence>